<keyword evidence="3" id="KW-0547">Nucleotide-binding</keyword>
<evidence type="ECO:0000256" key="5">
    <source>
        <dbReference type="ARBA" id="ARBA00022967"/>
    </source>
</evidence>
<keyword evidence="1" id="KW-0813">Transport</keyword>
<evidence type="ECO:0000259" key="9">
    <source>
        <dbReference type="PROSITE" id="PS50893"/>
    </source>
</evidence>
<evidence type="ECO:0000256" key="6">
    <source>
        <dbReference type="ARBA" id="ARBA00022970"/>
    </source>
</evidence>
<keyword evidence="4 10" id="KW-0067">ATP-binding</keyword>
<dbReference type="InterPro" id="IPR050086">
    <property type="entry name" value="MetN_ABC_transporter-like"/>
</dbReference>
<keyword evidence="5" id="KW-1278">Translocase</keyword>
<dbReference type="PROSITE" id="PS50893">
    <property type="entry name" value="ABC_TRANSPORTER_2"/>
    <property type="match status" value="1"/>
</dbReference>
<feature type="domain" description="ABC transporter" evidence="9">
    <location>
        <begin position="2"/>
        <end position="241"/>
    </location>
</feature>
<dbReference type="PROSITE" id="PS00211">
    <property type="entry name" value="ABC_TRANSPORTER_1"/>
    <property type="match status" value="1"/>
</dbReference>
<evidence type="ECO:0000313" key="11">
    <source>
        <dbReference type="Proteomes" id="UP000256541"/>
    </source>
</evidence>
<organism evidence="10 11">
    <name type="scientific">Subtercola boreus</name>
    <dbReference type="NCBI Taxonomy" id="120213"/>
    <lineage>
        <taxon>Bacteria</taxon>
        <taxon>Bacillati</taxon>
        <taxon>Actinomycetota</taxon>
        <taxon>Actinomycetes</taxon>
        <taxon>Micrococcales</taxon>
        <taxon>Microbacteriaceae</taxon>
        <taxon>Subtercola</taxon>
    </lineage>
</organism>
<dbReference type="OrthoDB" id="4283894at2"/>
<dbReference type="InterPro" id="IPR027417">
    <property type="entry name" value="P-loop_NTPase"/>
</dbReference>
<evidence type="ECO:0000256" key="3">
    <source>
        <dbReference type="ARBA" id="ARBA00022741"/>
    </source>
</evidence>
<dbReference type="PANTHER" id="PTHR43166:SF30">
    <property type="entry name" value="METHIONINE IMPORT ATP-BINDING PROTEIN METN"/>
    <property type="match status" value="1"/>
</dbReference>
<dbReference type="PANTHER" id="PTHR43166">
    <property type="entry name" value="AMINO ACID IMPORT ATP-BINDING PROTEIN"/>
    <property type="match status" value="1"/>
</dbReference>
<dbReference type="SUPFAM" id="SSF52540">
    <property type="entry name" value="P-loop containing nucleoside triphosphate hydrolases"/>
    <property type="match status" value="1"/>
</dbReference>
<feature type="region of interest" description="Disordered" evidence="8">
    <location>
        <begin position="324"/>
        <end position="367"/>
    </location>
</feature>
<dbReference type="Proteomes" id="UP000256541">
    <property type="component" value="Unassembled WGS sequence"/>
</dbReference>
<gene>
    <name evidence="10" type="ORF">B7R22_01425</name>
</gene>
<proteinExistence type="predicted"/>
<accession>A0A3E0W518</accession>
<dbReference type="SMART" id="SM00382">
    <property type="entry name" value="AAA"/>
    <property type="match status" value="1"/>
</dbReference>
<dbReference type="InterPro" id="IPR003593">
    <property type="entry name" value="AAA+_ATPase"/>
</dbReference>
<comment type="caution">
    <text evidence="10">The sequence shown here is derived from an EMBL/GenBank/DDBJ whole genome shotgun (WGS) entry which is preliminary data.</text>
</comment>
<protein>
    <submittedName>
        <fullName evidence="10">Methionine ABC transporter ATP-binding protein</fullName>
    </submittedName>
</protein>
<dbReference type="AlphaFoldDB" id="A0A3E0W518"/>
<dbReference type="InterPro" id="IPR003439">
    <property type="entry name" value="ABC_transporter-like_ATP-bd"/>
</dbReference>
<evidence type="ECO:0000256" key="8">
    <source>
        <dbReference type="SAM" id="MobiDB-lite"/>
    </source>
</evidence>
<feature type="compositionally biased region" description="Low complexity" evidence="8">
    <location>
        <begin position="334"/>
        <end position="350"/>
    </location>
</feature>
<dbReference type="InterPro" id="IPR017871">
    <property type="entry name" value="ABC_transporter-like_CS"/>
</dbReference>
<dbReference type="GO" id="GO:0005524">
    <property type="term" value="F:ATP binding"/>
    <property type="evidence" value="ECO:0007669"/>
    <property type="project" value="UniProtKB-KW"/>
</dbReference>
<dbReference type="GO" id="GO:0016887">
    <property type="term" value="F:ATP hydrolysis activity"/>
    <property type="evidence" value="ECO:0007669"/>
    <property type="project" value="InterPro"/>
</dbReference>
<evidence type="ECO:0000256" key="1">
    <source>
        <dbReference type="ARBA" id="ARBA00022448"/>
    </source>
</evidence>
<dbReference type="GO" id="GO:0006865">
    <property type="term" value="P:amino acid transport"/>
    <property type="evidence" value="ECO:0007669"/>
    <property type="project" value="UniProtKB-KW"/>
</dbReference>
<evidence type="ECO:0000256" key="7">
    <source>
        <dbReference type="ARBA" id="ARBA00023136"/>
    </source>
</evidence>
<evidence type="ECO:0000313" key="10">
    <source>
        <dbReference type="EMBL" id="RFA17091.1"/>
    </source>
</evidence>
<keyword evidence="6" id="KW-0029">Amino-acid transport</keyword>
<evidence type="ECO:0000256" key="2">
    <source>
        <dbReference type="ARBA" id="ARBA00022475"/>
    </source>
</evidence>
<name>A0A3E0W518_9MICO</name>
<keyword evidence="7" id="KW-0472">Membrane</keyword>
<dbReference type="Pfam" id="PF00005">
    <property type="entry name" value="ABC_tran"/>
    <property type="match status" value="1"/>
</dbReference>
<reference evidence="10 11" key="1">
    <citation type="submission" date="2017-04" db="EMBL/GenBank/DDBJ databases">
        <title>Comparative genome analysis of Subtercola boreus.</title>
        <authorList>
            <person name="Cho Y.-J."/>
            <person name="Cho A."/>
            <person name="Kim O.-S."/>
            <person name="Lee J.-I."/>
        </authorList>
    </citation>
    <scope>NUCLEOTIDE SEQUENCE [LARGE SCALE GENOMIC DNA]</scope>
    <source>
        <strain evidence="10 11">P27479</strain>
    </source>
</reference>
<dbReference type="Gene3D" id="3.40.50.300">
    <property type="entry name" value="P-loop containing nucleotide triphosphate hydrolases"/>
    <property type="match status" value="1"/>
</dbReference>
<sequence>MIALEKLTKVYGQGPSAVTVLDNLDFSVAAGEIFAVVGPSGAGKSTLAQCVNLLERPTSGSVVVNGENLSALSEEKLRIARRRIGTIFQSDGLFSRRTAAQNVALPLGYLGVTARESKKRVAELLDRVGLSSRANHYPHELSGGQRQRVGIARALALRPSILLADEATSGLDPESTTSITTLLKELRDDLGLSILFITHEMETVLKVADSVARLDHGHIVESGRVVDLLRDASSPLGLALNPVRVPLVGGRDEAAWVVSYTSSAVPTDWVTRLSSALSTPVSLLGASIETINGSVVGNATIGLRASDSAAVVAAAAALGLDARQSDRAGDVSHTTAAAASPAGIGDAATAPGPEASATVREPAEVAA</sequence>
<dbReference type="EMBL" id="NBXB01000006">
    <property type="protein sequence ID" value="RFA17091.1"/>
    <property type="molecule type" value="Genomic_DNA"/>
</dbReference>
<evidence type="ECO:0000256" key="4">
    <source>
        <dbReference type="ARBA" id="ARBA00022840"/>
    </source>
</evidence>
<keyword evidence="2" id="KW-1003">Cell membrane</keyword>